<protein>
    <submittedName>
        <fullName evidence="2">RING zinc finger-containing protein</fullName>
    </submittedName>
</protein>
<dbReference type="SMART" id="SM00327">
    <property type="entry name" value="VWA"/>
    <property type="match status" value="1"/>
</dbReference>
<organism evidence="2">
    <name type="scientific">Satyrvirus sp</name>
    <dbReference type="NCBI Taxonomy" id="2487771"/>
    <lineage>
        <taxon>Viruses</taxon>
        <taxon>Varidnaviria</taxon>
        <taxon>Bamfordvirae</taxon>
        <taxon>Nucleocytoviricota</taxon>
        <taxon>Megaviricetes</taxon>
        <taxon>Imitervirales</taxon>
        <taxon>Mimiviridae</taxon>
        <taxon>Megamimivirinae</taxon>
    </lineage>
</organism>
<dbReference type="InterPro" id="IPR050934">
    <property type="entry name" value="ITIH"/>
</dbReference>
<dbReference type="PANTHER" id="PTHR10338:SF108">
    <property type="entry name" value="INTER-ALPHA-TRYPSIN INHIBITOR HEAVY CHAIN H4-LIKE PROTEIN"/>
    <property type="match status" value="1"/>
</dbReference>
<name>A0A3G5AFR6_9VIRU</name>
<dbReference type="SUPFAM" id="SSF53300">
    <property type="entry name" value="vWA-like"/>
    <property type="match status" value="1"/>
</dbReference>
<sequence>MNKQFTHKVACYDCGEEVWDLKLHRNMCPKSRKNKSLVTNAMEPKSQLAKEAEDKRENEIDIFFLLDVSGSMDGYKLSESKRVLSDIVNKLDGHDRFSIITFDTDAYLKLKPHPVRKVKREIPETLNRIFAKGGTAMYDAIHLVYDQIKDKSKKSVIIVLTDGEDNSSKKTLQSVFARASEYTNISLNILYISSDNNHLQIYKELCEKIKGRYDTTNEKEIYDKFLKFSIEVIIKIKTNN</sequence>
<dbReference type="PANTHER" id="PTHR10338">
    <property type="entry name" value="INTER-ALPHA-TRYPSIN INHIBITOR HEAVY CHAIN FAMILY MEMBER"/>
    <property type="match status" value="1"/>
</dbReference>
<dbReference type="Pfam" id="PF00092">
    <property type="entry name" value="VWA"/>
    <property type="match status" value="1"/>
</dbReference>
<dbReference type="Gene3D" id="3.40.50.410">
    <property type="entry name" value="von Willebrand factor, type A domain"/>
    <property type="match status" value="1"/>
</dbReference>
<dbReference type="InterPro" id="IPR036465">
    <property type="entry name" value="vWFA_dom_sf"/>
</dbReference>
<evidence type="ECO:0000259" key="1">
    <source>
        <dbReference type="PROSITE" id="PS50234"/>
    </source>
</evidence>
<dbReference type="PROSITE" id="PS50234">
    <property type="entry name" value="VWFA"/>
    <property type="match status" value="1"/>
</dbReference>
<dbReference type="CDD" id="cd00198">
    <property type="entry name" value="vWFA"/>
    <property type="match status" value="1"/>
</dbReference>
<dbReference type="InterPro" id="IPR002035">
    <property type="entry name" value="VWF_A"/>
</dbReference>
<dbReference type="EMBL" id="MK072452">
    <property type="protein sequence ID" value="AYV85434.1"/>
    <property type="molecule type" value="Genomic_DNA"/>
</dbReference>
<accession>A0A3G5AFR6</accession>
<proteinExistence type="predicted"/>
<evidence type="ECO:0000313" key="2">
    <source>
        <dbReference type="EMBL" id="AYV85434.1"/>
    </source>
</evidence>
<reference evidence="2" key="1">
    <citation type="submission" date="2018-10" db="EMBL/GenBank/DDBJ databases">
        <title>Hidden diversity of soil giant viruses.</title>
        <authorList>
            <person name="Schulz F."/>
            <person name="Alteio L."/>
            <person name="Goudeau D."/>
            <person name="Ryan E.M."/>
            <person name="Malmstrom R.R."/>
            <person name="Blanchard J."/>
            <person name="Woyke T."/>
        </authorList>
    </citation>
    <scope>NUCLEOTIDE SEQUENCE</scope>
    <source>
        <strain evidence="2">SAV1</strain>
    </source>
</reference>
<feature type="domain" description="VWFA" evidence="1">
    <location>
        <begin position="61"/>
        <end position="205"/>
    </location>
</feature>
<gene>
    <name evidence="2" type="ORF">Satyrvirus16_10</name>
</gene>